<reference evidence="1" key="2">
    <citation type="journal article" date="2007" name="Science">
        <title>Draft genome sequence of the sexually transmitted pathogen Trichomonas vaginalis.</title>
        <authorList>
            <person name="Carlton J.M."/>
            <person name="Hirt R.P."/>
            <person name="Silva J.C."/>
            <person name="Delcher A.L."/>
            <person name="Schatz M."/>
            <person name="Zhao Q."/>
            <person name="Wortman J.R."/>
            <person name="Bidwell S.L."/>
            <person name="Alsmark U.C.M."/>
            <person name="Besteiro S."/>
            <person name="Sicheritz-Ponten T."/>
            <person name="Noel C.J."/>
            <person name="Dacks J.B."/>
            <person name="Foster P.G."/>
            <person name="Simillion C."/>
            <person name="Van de Peer Y."/>
            <person name="Miranda-Saavedra D."/>
            <person name="Barton G.J."/>
            <person name="Westrop G.D."/>
            <person name="Mueller S."/>
            <person name="Dessi D."/>
            <person name="Fiori P.L."/>
            <person name="Ren Q."/>
            <person name="Paulsen I."/>
            <person name="Zhang H."/>
            <person name="Bastida-Corcuera F.D."/>
            <person name="Simoes-Barbosa A."/>
            <person name="Brown M.T."/>
            <person name="Hayes R.D."/>
            <person name="Mukherjee M."/>
            <person name="Okumura C.Y."/>
            <person name="Schneider R."/>
            <person name="Smith A.J."/>
            <person name="Vanacova S."/>
            <person name="Villalvazo M."/>
            <person name="Haas B.J."/>
            <person name="Pertea M."/>
            <person name="Feldblyum T.V."/>
            <person name="Utterback T.R."/>
            <person name="Shu C.L."/>
            <person name="Osoegawa K."/>
            <person name="de Jong P.J."/>
            <person name="Hrdy I."/>
            <person name="Horvathova L."/>
            <person name="Zubacova Z."/>
            <person name="Dolezal P."/>
            <person name="Malik S.B."/>
            <person name="Logsdon J.M. Jr."/>
            <person name="Henze K."/>
            <person name="Gupta A."/>
            <person name="Wang C.C."/>
            <person name="Dunne R.L."/>
            <person name="Upcroft J.A."/>
            <person name="Upcroft P."/>
            <person name="White O."/>
            <person name="Salzberg S.L."/>
            <person name="Tang P."/>
            <person name="Chiu C.-H."/>
            <person name="Lee Y.-S."/>
            <person name="Embley T.M."/>
            <person name="Coombs G.H."/>
            <person name="Mottram J.C."/>
            <person name="Tachezy J."/>
            <person name="Fraser-Liggett C.M."/>
            <person name="Johnson P.J."/>
        </authorList>
    </citation>
    <scope>NUCLEOTIDE SEQUENCE [LARGE SCALE GENOMIC DNA]</scope>
    <source>
        <strain evidence="1">G3</strain>
    </source>
</reference>
<accession>A2G1C6</accession>
<dbReference type="VEuPathDB" id="TrichDB:TVAG_397490"/>
<reference evidence="1" key="1">
    <citation type="submission" date="2006-10" db="EMBL/GenBank/DDBJ databases">
        <authorList>
            <person name="Amadeo P."/>
            <person name="Zhao Q."/>
            <person name="Wortman J."/>
            <person name="Fraser-Liggett C."/>
            <person name="Carlton J."/>
        </authorList>
    </citation>
    <scope>NUCLEOTIDE SEQUENCE</scope>
    <source>
        <strain evidence="1">G3</strain>
    </source>
</reference>
<organism evidence="1 2">
    <name type="scientific">Trichomonas vaginalis (strain ATCC PRA-98 / G3)</name>
    <dbReference type="NCBI Taxonomy" id="412133"/>
    <lineage>
        <taxon>Eukaryota</taxon>
        <taxon>Metamonada</taxon>
        <taxon>Parabasalia</taxon>
        <taxon>Trichomonadida</taxon>
        <taxon>Trichomonadidae</taxon>
        <taxon>Trichomonas</taxon>
    </lineage>
</organism>
<name>A2G1C6_TRIV3</name>
<keyword evidence="2" id="KW-1185">Reference proteome</keyword>
<dbReference type="VEuPathDB" id="TrichDB:TVAGG3_0760370"/>
<gene>
    <name evidence="1" type="ORF">TVAG_397490</name>
</gene>
<sequence length="140" mass="16549">MKVNYKPELTHRTMAERVDLQKRLKRCQKKIVQIMPVLNKYIRGPITKQKLMDFIQYFNAPMLKKLDRMAMRQKPALICWLSENWDSFENAFNQEAPAPVPPKEPLIVSDIDIDRIFTSIDTESLFEIDYSAPNELRSYL</sequence>
<dbReference type="EMBL" id="DS114240">
    <property type="protein sequence ID" value="EAX89042.1"/>
    <property type="molecule type" value="Genomic_DNA"/>
</dbReference>
<evidence type="ECO:0000313" key="2">
    <source>
        <dbReference type="Proteomes" id="UP000001542"/>
    </source>
</evidence>
<dbReference type="InParanoid" id="A2G1C6"/>
<proteinExistence type="predicted"/>
<dbReference type="KEGG" id="tva:4746709"/>
<protein>
    <submittedName>
        <fullName evidence="1">Uncharacterized protein</fullName>
    </submittedName>
</protein>
<evidence type="ECO:0000313" key="1">
    <source>
        <dbReference type="EMBL" id="EAX89042.1"/>
    </source>
</evidence>
<dbReference type="Proteomes" id="UP000001542">
    <property type="component" value="Unassembled WGS sequence"/>
</dbReference>
<dbReference type="AlphaFoldDB" id="A2G1C6"/>
<dbReference type="RefSeq" id="XP_001301972.1">
    <property type="nucleotide sequence ID" value="XM_001301971.1"/>
</dbReference>